<dbReference type="Pfam" id="PF12801">
    <property type="entry name" value="Fer4_5"/>
    <property type="match status" value="1"/>
</dbReference>
<organism evidence="9 10">
    <name type="scientific">Polluticaenibacter yanchengensis</name>
    <dbReference type="NCBI Taxonomy" id="3014562"/>
    <lineage>
        <taxon>Bacteria</taxon>
        <taxon>Pseudomonadati</taxon>
        <taxon>Bacteroidota</taxon>
        <taxon>Chitinophagia</taxon>
        <taxon>Chitinophagales</taxon>
        <taxon>Chitinophagaceae</taxon>
        <taxon>Polluticaenibacter</taxon>
    </lineage>
</organism>
<feature type="transmembrane region" description="Helical" evidence="7">
    <location>
        <begin position="167"/>
        <end position="186"/>
    </location>
</feature>
<keyword evidence="4" id="KW-0249">Electron transport</keyword>
<dbReference type="InterPro" id="IPR051684">
    <property type="entry name" value="Electron_Trans/Redox"/>
</dbReference>
<feature type="transmembrane region" description="Helical" evidence="7">
    <location>
        <begin position="51"/>
        <end position="72"/>
    </location>
</feature>
<dbReference type="SUPFAM" id="SSF54862">
    <property type="entry name" value="4Fe-4S ferredoxins"/>
    <property type="match status" value="1"/>
</dbReference>
<dbReference type="Proteomes" id="UP001210231">
    <property type="component" value="Unassembled WGS sequence"/>
</dbReference>
<dbReference type="InterPro" id="IPR017896">
    <property type="entry name" value="4Fe4S_Fe-S-bd"/>
</dbReference>
<keyword evidence="1" id="KW-0813">Transport</keyword>
<keyword evidence="6" id="KW-0411">Iron-sulfur</keyword>
<dbReference type="RefSeq" id="WP_407029926.1">
    <property type="nucleotide sequence ID" value="NZ_JAQGEF010000002.1"/>
</dbReference>
<dbReference type="NCBIfam" id="TIGR02745">
    <property type="entry name" value="ccoG_rdxA_fixG"/>
    <property type="match status" value="1"/>
</dbReference>
<dbReference type="PANTHER" id="PTHR30176">
    <property type="entry name" value="FERREDOXIN-TYPE PROTEIN NAPH"/>
    <property type="match status" value="1"/>
</dbReference>
<dbReference type="PROSITE" id="PS00198">
    <property type="entry name" value="4FE4S_FER_1"/>
    <property type="match status" value="1"/>
</dbReference>
<evidence type="ECO:0000256" key="6">
    <source>
        <dbReference type="ARBA" id="ARBA00023014"/>
    </source>
</evidence>
<feature type="transmembrane region" description="Helical" evidence="7">
    <location>
        <begin position="92"/>
        <end position="113"/>
    </location>
</feature>
<keyword evidence="2" id="KW-0004">4Fe-4S</keyword>
<evidence type="ECO:0000256" key="7">
    <source>
        <dbReference type="SAM" id="Phobius"/>
    </source>
</evidence>
<name>A0ABT4UFJ8_9BACT</name>
<accession>A0ABT4UFJ8</accession>
<evidence type="ECO:0000256" key="4">
    <source>
        <dbReference type="ARBA" id="ARBA00022982"/>
    </source>
</evidence>
<sequence>MKEYEEVDIKANPDEVFRNRASTVDEKGKRNWIYAMKPKGKLYSLRNYFSWFYFAIFFAMPFIKVNGMPFVLLNFVEAKFILFGKIFWPQDFFIFAVAMIVAIVSVVLFTVVYGRLFCGWICPQTFFMEMLFRKVEWAIEGTKSQQIKLNNSAWNTEKILKRGGKHIVFFILSFIIANTFLSYILGVDELKKIISEPISEHGLLFTGLLFFTTLFYVVYAFVREIVCTTICPYGRLQGVMFDKNTMQIAYDYERGEPRGKLKKNNTEIKGDCIDCMKCVHVCPTGIDIRNGVQMECVGCTACIDACNEVMFKINKPLGLIRYASENEIEKKEKFKFGSRLKAYTILLVALIGFMAALIVSRKSVDTFISRARGQLYQELPGNKYSNLYNAKILNKTNKEKDVAFKVENMPATIKLVSHHGVHLKSEAINETTFFIEIDMDKVLKRSTDLEIGVYENDQKIQTVKTTFLGPFK</sequence>
<dbReference type="PANTHER" id="PTHR30176:SF3">
    <property type="entry name" value="FERREDOXIN-TYPE PROTEIN NAPH"/>
    <property type="match status" value="1"/>
</dbReference>
<dbReference type="InterPro" id="IPR014116">
    <property type="entry name" value="Cyt_c_oxidase_cbb3_FixG"/>
</dbReference>
<proteinExistence type="predicted"/>
<dbReference type="EMBL" id="JAQGEF010000002">
    <property type="protein sequence ID" value="MDA3613596.1"/>
    <property type="molecule type" value="Genomic_DNA"/>
</dbReference>
<evidence type="ECO:0000313" key="10">
    <source>
        <dbReference type="Proteomes" id="UP001210231"/>
    </source>
</evidence>
<dbReference type="InterPro" id="IPR013783">
    <property type="entry name" value="Ig-like_fold"/>
</dbReference>
<keyword evidence="5" id="KW-0408">Iron</keyword>
<evidence type="ECO:0000256" key="1">
    <source>
        <dbReference type="ARBA" id="ARBA00022448"/>
    </source>
</evidence>
<evidence type="ECO:0000256" key="3">
    <source>
        <dbReference type="ARBA" id="ARBA00022723"/>
    </source>
</evidence>
<keyword evidence="7" id="KW-1133">Transmembrane helix</keyword>
<dbReference type="Gene3D" id="3.30.70.20">
    <property type="match status" value="1"/>
</dbReference>
<comment type="caution">
    <text evidence="9">The sequence shown here is derived from an EMBL/GenBank/DDBJ whole genome shotgun (WGS) entry which is preliminary data.</text>
</comment>
<gene>
    <name evidence="9" type="primary">ccoG</name>
    <name evidence="9" type="ORF">O3P16_02150</name>
</gene>
<dbReference type="Gene3D" id="2.60.40.10">
    <property type="entry name" value="Immunoglobulins"/>
    <property type="match status" value="1"/>
</dbReference>
<keyword evidence="10" id="KW-1185">Reference proteome</keyword>
<reference evidence="9 10" key="1">
    <citation type="submission" date="2022-12" db="EMBL/GenBank/DDBJ databases">
        <title>Chitinophagaceae gen. sp. nov., a new member of the family Chitinophagaceae, isolated from soil in a chemical factory.</title>
        <authorList>
            <person name="Ke Z."/>
        </authorList>
    </citation>
    <scope>NUCLEOTIDE SEQUENCE [LARGE SCALE GENOMIC DNA]</scope>
    <source>
        <strain evidence="9 10">LY-5</strain>
    </source>
</reference>
<feature type="transmembrane region" description="Helical" evidence="7">
    <location>
        <begin position="340"/>
        <end position="359"/>
    </location>
</feature>
<evidence type="ECO:0000256" key="5">
    <source>
        <dbReference type="ARBA" id="ARBA00023004"/>
    </source>
</evidence>
<dbReference type="InterPro" id="IPR017900">
    <property type="entry name" value="4Fe4S_Fe_S_CS"/>
</dbReference>
<keyword evidence="7" id="KW-0472">Membrane</keyword>
<feature type="domain" description="4Fe-4S ferredoxin-type" evidence="8">
    <location>
        <begin position="259"/>
        <end position="291"/>
    </location>
</feature>
<dbReference type="InterPro" id="IPR032879">
    <property type="entry name" value="FixG_C"/>
</dbReference>
<feature type="transmembrane region" description="Helical" evidence="7">
    <location>
        <begin position="202"/>
        <end position="222"/>
    </location>
</feature>
<evidence type="ECO:0000259" key="8">
    <source>
        <dbReference type="PROSITE" id="PS51379"/>
    </source>
</evidence>
<keyword evidence="3" id="KW-0479">Metal-binding</keyword>
<dbReference type="Pfam" id="PF13746">
    <property type="entry name" value="Fer4_18"/>
    <property type="match status" value="1"/>
</dbReference>
<protein>
    <submittedName>
        <fullName evidence="9">Cytochrome c oxidase accessory protein CcoG</fullName>
    </submittedName>
</protein>
<evidence type="ECO:0000256" key="2">
    <source>
        <dbReference type="ARBA" id="ARBA00022485"/>
    </source>
</evidence>
<dbReference type="Pfam" id="PF11614">
    <property type="entry name" value="FixG_C"/>
    <property type="match status" value="1"/>
</dbReference>
<keyword evidence="7" id="KW-0812">Transmembrane</keyword>
<evidence type="ECO:0000313" key="9">
    <source>
        <dbReference type="EMBL" id="MDA3613596.1"/>
    </source>
</evidence>
<dbReference type="PROSITE" id="PS51379">
    <property type="entry name" value="4FE4S_FER_2"/>
    <property type="match status" value="1"/>
</dbReference>